<dbReference type="EMBL" id="FOOK01000033">
    <property type="protein sequence ID" value="SFG42603.1"/>
    <property type="molecule type" value="Genomic_DNA"/>
</dbReference>
<keyword evidence="2" id="KW-0812">Transmembrane</keyword>
<keyword evidence="4" id="KW-1185">Reference proteome</keyword>
<feature type="compositionally biased region" description="Basic residues" evidence="1">
    <location>
        <begin position="141"/>
        <end position="153"/>
    </location>
</feature>
<keyword evidence="2" id="KW-1133">Transmembrane helix</keyword>
<evidence type="ECO:0000313" key="4">
    <source>
        <dbReference type="Proteomes" id="UP000198661"/>
    </source>
</evidence>
<protein>
    <submittedName>
        <fullName evidence="3">Uncharacterized protein</fullName>
    </submittedName>
</protein>
<proteinExistence type="predicted"/>
<dbReference type="Proteomes" id="UP000198661">
    <property type="component" value="Unassembled WGS sequence"/>
</dbReference>
<dbReference type="InterPro" id="IPR046096">
    <property type="entry name" value="DUF6114"/>
</dbReference>
<feature type="region of interest" description="Disordered" evidence="1">
    <location>
        <begin position="131"/>
        <end position="171"/>
    </location>
</feature>
<accession>A0A1I2RR86</accession>
<organism evidence="3 4">
    <name type="scientific">Planifilum fulgidum</name>
    <dbReference type="NCBI Taxonomy" id="201973"/>
    <lineage>
        <taxon>Bacteria</taxon>
        <taxon>Bacillati</taxon>
        <taxon>Bacillota</taxon>
        <taxon>Bacilli</taxon>
        <taxon>Bacillales</taxon>
        <taxon>Thermoactinomycetaceae</taxon>
        <taxon>Planifilum</taxon>
    </lineage>
</organism>
<sequence length="171" mass="18170">MEKIAEQGLSHEPPGEGGSPVPTGRSAPKRRPKAGLILIILAGLIILWIPVNLYWLAFVPGSFAFTGLLFGTMVLLCGILGWLMPQYVRLLGVFAMVLSVLSIMGALGGLLIGTVLGVIGGSLCVAWDPEGKRSRGQSGKAGKRRRWMRSRGAKKPEWPSAAKAENEGGAH</sequence>
<gene>
    <name evidence="3" type="ORF">SAMN04488025_1336</name>
</gene>
<dbReference type="RefSeq" id="WP_092040622.1">
    <property type="nucleotide sequence ID" value="NZ_FOOK01000033.1"/>
</dbReference>
<feature type="transmembrane region" description="Helical" evidence="2">
    <location>
        <begin position="63"/>
        <end position="83"/>
    </location>
</feature>
<dbReference type="AlphaFoldDB" id="A0A1I2RR86"/>
<evidence type="ECO:0000256" key="2">
    <source>
        <dbReference type="SAM" id="Phobius"/>
    </source>
</evidence>
<keyword evidence="2" id="KW-0472">Membrane</keyword>
<evidence type="ECO:0000313" key="3">
    <source>
        <dbReference type="EMBL" id="SFG42603.1"/>
    </source>
</evidence>
<feature type="transmembrane region" description="Helical" evidence="2">
    <location>
        <begin position="90"/>
        <end position="119"/>
    </location>
</feature>
<reference evidence="3 4" key="1">
    <citation type="submission" date="2016-10" db="EMBL/GenBank/DDBJ databases">
        <authorList>
            <person name="de Groot N.N."/>
        </authorList>
    </citation>
    <scope>NUCLEOTIDE SEQUENCE [LARGE SCALE GENOMIC DNA]</scope>
    <source>
        <strain evidence="3 4">DSM 44945</strain>
    </source>
</reference>
<feature type="transmembrane region" description="Helical" evidence="2">
    <location>
        <begin position="35"/>
        <end position="57"/>
    </location>
</feature>
<name>A0A1I2RR86_9BACL</name>
<dbReference type="OrthoDB" id="2989489at2"/>
<dbReference type="Pfam" id="PF19609">
    <property type="entry name" value="DUF6114"/>
    <property type="match status" value="1"/>
</dbReference>
<evidence type="ECO:0000256" key="1">
    <source>
        <dbReference type="SAM" id="MobiDB-lite"/>
    </source>
</evidence>
<dbReference type="STRING" id="201973.SAMN04488025_1336"/>
<feature type="region of interest" description="Disordered" evidence="1">
    <location>
        <begin position="1"/>
        <end position="29"/>
    </location>
</feature>